<accession>A0AAD5M511</accession>
<evidence type="ECO:0000256" key="3">
    <source>
        <dbReference type="ARBA" id="ARBA00022448"/>
    </source>
</evidence>
<dbReference type="GO" id="GO:0015193">
    <property type="term" value="F:L-proline transmembrane transporter activity"/>
    <property type="evidence" value="ECO:0007669"/>
    <property type="project" value="TreeGrafter"/>
</dbReference>
<keyword evidence="15" id="KW-1185">Reference proteome</keyword>
<comment type="similarity">
    <text evidence="2">Belongs to the sodium:solute symporter (SSF) (TC 2.A.21) family.</text>
</comment>
<reference evidence="14" key="1">
    <citation type="submission" date="2021-12" db="EMBL/GenBank/DDBJ databases">
        <title>Prjna785345.</title>
        <authorList>
            <person name="Rujirawat T."/>
            <person name="Krajaejun T."/>
        </authorList>
    </citation>
    <scope>NUCLEOTIDE SEQUENCE</scope>
    <source>
        <strain evidence="14">Pi057C3</strain>
    </source>
</reference>
<evidence type="ECO:0000313" key="15">
    <source>
        <dbReference type="Proteomes" id="UP001209570"/>
    </source>
</evidence>
<evidence type="ECO:0000256" key="12">
    <source>
        <dbReference type="SAM" id="MobiDB-lite"/>
    </source>
</evidence>
<dbReference type="EMBL" id="JAKCXM010000104">
    <property type="protein sequence ID" value="KAJ0402357.1"/>
    <property type="molecule type" value="Genomic_DNA"/>
</dbReference>
<organism evidence="14 15">
    <name type="scientific">Pythium insidiosum</name>
    <name type="common">Pythiosis disease agent</name>
    <dbReference type="NCBI Taxonomy" id="114742"/>
    <lineage>
        <taxon>Eukaryota</taxon>
        <taxon>Sar</taxon>
        <taxon>Stramenopiles</taxon>
        <taxon>Oomycota</taxon>
        <taxon>Peronosporomycetes</taxon>
        <taxon>Pythiales</taxon>
        <taxon>Pythiaceae</taxon>
        <taxon>Pythium</taxon>
    </lineage>
</organism>
<evidence type="ECO:0000256" key="13">
    <source>
        <dbReference type="SAM" id="Phobius"/>
    </source>
</evidence>
<feature type="transmembrane region" description="Helical" evidence="13">
    <location>
        <begin position="736"/>
        <end position="754"/>
    </location>
</feature>
<dbReference type="GO" id="GO:0015824">
    <property type="term" value="P:proline transport"/>
    <property type="evidence" value="ECO:0007669"/>
    <property type="project" value="TreeGrafter"/>
</dbReference>
<feature type="region of interest" description="Disordered" evidence="12">
    <location>
        <begin position="143"/>
        <end position="185"/>
    </location>
</feature>
<keyword evidence="7 13" id="KW-1133">Transmembrane helix</keyword>
<feature type="transmembrane region" description="Helical" evidence="13">
    <location>
        <begin position="651"/>
        <end position="673"/>
    </location>
</feature>
<feature type="transmembrane region" description="Helical" evidence="13">
    <location>
        <begin position="406"/>
        <end position="429"/>
    </location>
</feature>
<feature type="transmembrane region" description="Helical" evidence="13">
    <location>
        <begin position="823"/>
        <end position="843"/>
    </location>
</feature>
<gene>
    <name evidence="14" type="ORF">P43SY_004590</name>
</gene>
<keyword evidence="11" id="KW-0739">Sodium transport</keyword>
<dbReference type="GO" id="GO:0005298">
    <property type="term" value="F:proline:sodium symporter activity"/>
    <property type="evidence" value="ECO:0007669"/>
    <property type="project" value="TreeGrafter"/>
</dbReference>
<dbReference type="PANTHER" id="PTHR48086">
    <property type="entry name" value="SODIUM/PROLINE SYMPORTER-RELATED"/>
    <property type="match status" value="1"/>
</dbReference>
<comment type="caution">
    <text evidence="14">The sequence shown here is derived from an EMBL/GenBank/DDBJ whole genome shotgun (WGS) entry which is preliminary data.</text>
</comment>
<feature type="transmembrane region" description="Helical" evidence="13">
    <location>
        <begin position="679"/>
        <end position="702"/>
    </location>
</feature>
<comment type="subcellular location">
    <subcellularLocation>
        <location evidence="1">Cell membrane</location>
        <topology evidence="1">Multi-pass membrane protein</topology>
    </subcellularLocation>
</comment>
<dbReference type="InterPro" id="IPR038377">
    <property type="entry name" value="Na/Glc_symporter_sf"/>
</dbReference>
<evidence type="ECO:0000256" key="1">
    <source>
        <dbReference type="ARBA" id="ARBA00004651"/>
    </source>
</evidence>
<evidence type="ECO:0000256" key="11">
    <source>
        <dbReference type="ARBA" id="ARBA00023201"/>
    </source>
</evidence>
<evidence type="ECO:0000313" key="14">
    <source>
        <dbReference type="EMBL" id="KAJ0402357.1"/>
    </source>
</evidence>
<dbReference type="Gene3D" id="1.20.1730.10">
    <property type="entry name" value="Sodium/glucose cotransporter"/>
    <property type="match status" value="1"/>
</dbReference>
<evidence type="ECO:0000256" key="8">
    <source>
        <dbReference type="ARBA" id="ARBA00023053"/>
    </source>
</evidence>
<evidence type="ECO:0000256" key="9">
    <source>
        <dbReference type="ARBA" id="ARBA00023065"/>
    </source>
</evidence>
<feature type="compositionally biased region" description="Acidic residues" evidence="12">
    <location>
        <begin position="143"/>
        <end position="166"/>
    </location>
</feature>
<keyword evidence="10 13" id="KW-0472">Membrane</keyword>
<feature type="transmembrane region" description="Helical" evidence="13">
    <location>
        <begin position="361"/>
        <end position="384"/>
    </location>
</feature>
<dbReference type="PROSITE" id="PS50283">
    <property type="entry name" value="NA_SOLUT_SYMP_3"/>
    <property type="match status" value="1"/>
</dbReference>
<dbReference type="InterPro" id="IPR001734">
    <property type="entry name" value="Na/solute_symporter"/>
</dbReference>
<feature type="transmembrane region" description="Helical" evidence="13">
    <location>
        <begin position="441"/>
        <end position="461"/>
    </location>
</feature>
<feature type="compositionally biased region" description="Polar residues" evidence="12">
    <location>
        <begin position="37"/>
        <end position="47"/>
    </location>
</feature>
<dbReference type="PANTHER" id="PTHR48086:SF3">
    <property type="entry name" value="SODIUM_PROLINE SYMPORTER"/>
    <property type="match status" value="1"/>
</dbReference>
<dbReference type="GO" id="GO:0005886">
    <property type="term" value="C:plasma membrane"/>
    <property type="evidence" value="ECO:0007669"/>
    <property type="project" value="UniProtKB-SubCell"/>
</dbReference>
<protein>
    <recommendedName>
        <fullName evidence="16">Sodium:solute symporter</fullName>
    </recommendedName>
</protein>
<evidence type="ECO:0000256" key="7">
    <source>
        <dbReference type="ARBA" id="ARBA00022989"/>
    </source>
</evidence>
<keyword evidence="6" id="KW-0769">Symport</keyword>
<dbReference type="Pfam" id="PF00474">
    <property type="entry name" value="SSF"/>
    <property type="match status" value="1"/>
</dbReference>
<name>A0AAD5M511_PYTIN</name>
<feature type="transmembrane region" description="Helical" evidence="13">
    <location>
        <begin position="209"/>
        <end position="230"/>
    </location>
</feature>
<keyword evidence="3" id="KW-0813">Transport</keyword>
<feature type="transmembrane region" description="Helical" evidence="13">
    <location>
        <begin position="799"/>
        <end position="817"/>
    </location>
</feature>
<dbReference type="InterPro" id="IPR050277">
    <property type="entry name" value="Sodium:Solute_Symporter"/>
</dbReference>
<evidence type="ECO:0008006" key="16">
    <source>
        <dbReference type="Google" id="ProtNLM"/>
    </source>
</evidence>
<evidence type="ECO:0000256" key="6">
    <source>
        <dbReference type="ARBA" id="ARBA00022847"/>
    </source>
</evidence>
<proteinExistence type="inferred from homology"/>
<evidence type="ECO:0000256" key="10">
    <source>
        <dbReference type="ARBA" id="ARBA00023136"/>
    </source>
</evidence>
<keyword evidence="4" id="KW-1003">Cell membrane</keyword>
<evidence type="ECO:0000256" key="4">
    <source>
        <dbReference type="ARBA" id="ARBA00022475"/>
    </source>
</evidence>
<dbReference type="AlphaFoldDB" id="A0AAD5M511"/>
<dbReference type="Proteomes" id="UP001209570">
    <property type="component" value="Unassembled WGS sequence"/>
</dbReference>
<keyword evidence="5 13" id="KW-0812">Transmembrane</keyword>
<feature type="transmembrane region" description="Helical" evidence="13">
    <location>
        <begin position="556"/>
        <end position="577"/>
    </location>
</feature>
<feature type="region of interest" description="Disordered" evidence="12">
    <location>
        <begin position="1"/>
        <end position="47"/>
    </location>
</feature>
<keyword evidence="8" id="KW-0915">Sodium</keyword>
<evidence type="ECO:0000256" key="2">
    <source>
        <dbReference type="ARBA" id="ARBA00006434"/>
    </source>
</evidence>
<sequence>MTTSSALQPVAPTDSAGLGQSAKPNRLHTSESDAIASDNQQGTQRKRVQWSTITVHEFGVGLGGSTVSERGGPSIGLADKPEFTWTTNVGEMAECSEGIHRFSPEQRTRLLKTAGVPDAIISRYSRETNIILRSRRRTILEDAIESSEDEDEVETEDDDSDNDDGDDPYHSVCRKRKADSQHSIKPQITMDPSELLVSPAMGALGLSTVDLSLCGLYLVSVLGVGLFFTLREQRERVRQQAQAKLGMGSGDEVLEEYYLGGRRIPCGDEVLEEYYLGGRRIPWWALAVADVSSYIDISGTMINTALIYALGIKGMYIEIRGGMCLFLAFQLAFTGKLSRRCPVKTRGEWIKFRFGDRREGVLLRTTIALTSLISGIFAVTYFAVGGGKFVTEFVAFPSWWGLPSEFWAAALLMFWAAALLMVIALLYTVAAGFTTVVYTDVYQSVFIFSTFLVVGVMGATVNLPSSFTVFLPQKSENGASSMVPWNVTRSEWLFAGTRSSLHLPPSTSYAMYDSFDVIVFTYLAIQCMRSASGPGGSGLQTVLATKSEKEVRSQTFLAMLLLALRWAFSGGIAVMAIQYTVQHAGVVIDPERVVPVVIDKMLPDGLKGFVLASLLAAAMTTFDTTINSTSSYWTVDIYQALLRPDASEKQLLWHARVSTFIIMILGLLLSLHVHTINRIWGFMTIAMAGAFIWPFFFSWYWARFNAYGYLCGVLSGFIAAMAIFIFTPLLSELQSFLITSSISCIVSLVVTLTTRGSPSQVVRRFYRFARPPGAWGQIKDVCFTRSEISDIDRENRADLACTVLIAVAQVALYVLSVSVVAKAWVQVGVLSAVLVCVSPWIYFKWYLHLQDRPVGLRASDLRAQLLD</sequence>
<keyword evidence="9" id="KW-0406">Ion transport</keyword>
<evidence type="ECO:0000256" key="5">
    <source>
        <dbReference type="ARBA" id="ARBA00022692"/>
    </source>
</evidence>
<feature type="transmembrane region" description="Helical" evidence="13">
    <location>
        <begin position="709"/>
        <end position="730"/>
    </location>
</feature>